<dbReference type="RefSeq" id="WP_013091970.1">
    <property type="nucleotide sequence ID" value="NC_014118.1"/>
</dbReference>
<dbReference type="Proteomes" id="UP000002190">
    <property type="component" value="Chromosome 2"/>
</dbReference>
<organism evidence="5 6">
    <name type="scientific">Paraburkholderia atlantica</name>
    <dbReference type="NCBI Taxonomy" id="2654982"/>
    <lineage>
        <taxon>Bacteria</taxon>
        <taxon>Pseudomonadati</taxon>
        <taxon>Pseudomonadota</taxon>
        <taxon>Betaproteobacteria</taxon>
        <taxon>Burkholderiales</taxon>
        <taxon>Burkholderiaceae</taxon>
        <taxon>Paraburkholderia</taxon>
    </lineage>
</organism>
<keyword evidence="3" id="KW-0732">Signal</keyword>
<dbReference type="SUPFAM" id="SSF110296">
    <property type="entry name" value="Oligoxyloglucan reducing end-specific cellobiohydrolase"/>
    <property type="match status" value="1"/>
</dbReference>
<dbReference type="CDD" id="cd15482">
    <property type="entry name" value="Sialidase_non-viral"/>
    <property type="match status" value="1"/>
</dbReference>
<protein>
    <submittedName>
        <fullName evidence="5">BNR domain-containing protein</fullName>
    </submittedName>
</protein>
<sequence length="355" mass="36926">MFDYPGRWHARALLAACIGAFGVSAAWSAAPVGHALDRPAVSSQRAAQSVLLGIAQAGKRLIAVGERGIVVISDDNAATWRQVPVPVSVTLTAVHFADDKHGYAVGHSGTVLATADGGETWTRVLDGRQAAQISLAAAQANGNGTALSNAERLVADGPDKPLLDLLVLDARNIIVIGAYGVAYSTTDGGQHWASWADRLDNPRGLHLYAIRRHGERVLVCGEQGLVRLSKDGGQTFAVIKTPYSGSFFTAELPSDNEIVVAGLRGNVLRSLDAGADWKQITSPDAASITGSARLADGSLVLVNQAGMVLRESEGALVNLNSAPLPSLTGVLPKRDGSLLTLSVRGILSAPNGGQK</sequence>
<feature type="chain" id="PRO_5003079541" evidence="3">
    <location>
        <begin position="26"/>
        <end position="355"/>
    </location>
</feature>
<dbReference type="GO" id="GO:0009523">
    <property type="term" value="C:photosystem II"/>
    <property type="evidence" value="ECO:0007669"/>
    <property type="project" value="UniProtKB-KW"/>
</dbReference>
<dbReference type="InterPro" id="IPR028203">
    <property type="entry name" value="PSII_CF48-like_dom"/>
</dbReference>
<evidence type="ECO:0000313" key="6">
    <source>
        <dbReference type="Proteomes" id="UP000002190"/>
    </source>
</evidence>
<reference evidence="5 6" key="2">
    <citation type="journal article" date="2012" name="J. Bacteriol.">
        <title>Genome Sequences of Burkholderia sp. Strains CCGE1002 and H160, Isolated from Legume Nodules in Mexico and Brazil.</title>
        <authorList>
            <person name="Ormeno-Orrillo E."/>
            <person name="Rogel M.A."/>
            <person name="Chueire L.M."/>
            <person name="Tiedje J.M."/>
            <person name="Martinez-Romero E."/>
            <person name="Hungria M."/>
        </authorList>
    </citation>
    <scope>NUCLEOTIDE SEQUENCE [LARGE SCALE GENOMIC DNA]</scope>
    <source>
        <strain evidence="5 6">CCGE1002</strain>
    </source>
</reference>
<evidence type="ECO:0000259" key="4">
    <source>
        <dbReference type="Pfam" id="PF14870"/>
    </source>
</evidence>
<dbReference type="PANTHER" id="PTHR47199:SF2">
    <property type="entry name" value="PHOTOSYSTEM II STABILITY_ASSEMBLY FACTOR HCF136, CHLOROPLASTIC"/>
    <property type="match status" value="1"/>
</dbReference>
<dbReference type="Gene3D" id="2.130.10.10">
    <property type="entry name" value="YVTN repeat-like/Quinoprotein amine dehydrogenase"/>
    <property type="match status" value="2"/>
</dbReference>
<accession>D5WI75</accession>
<reference evidence="6" key="1">
    <citation type="submission" date="2010-04" db="EMBL/GenBank/DDBJ databases">
        <title>Complete sequence of chromosome 2 of Burkholderia sp. CCGE1002.</title>
        <authorList>
            <consortium name="US DOE Joint Genome Institute"/>
            <person name="Lucas S."/>
            <person name="Copeland A."/>
            <person name="Lapidus A."/>
            <person name="Cheng J.-F."/>
            <person name="Bruce D."/>
            <person name="Goodwin L."/>
            <person name="Pitluck S."/>
            <person name="Chertkov O."/>
            <person name="Detter J.C."/>
            <person name="Han C."/>
            <person name="Tapia R."/>
            <person name="Land M."/>
            <person name="Hauser L."/>
            <person name="Kyrpides N."/>
            <person name="Ovchinnikova G."/>
            <person name="Martinez-Romero E."/>
            <person name="Hernandez M.A.R."/>
            <person name="Tiedje J.M."/>
            <person name="Woyke T."/>
        </authorList>
    </citation>
    <scope>NUCLEOTIDE SEQUENCE [LARGE SCALE GENOMIC DNA]</scope>
    <source>
        <strain evidence="6">CCGE1002</strain>
    </source>
</reference>
<dbReference type="HOGENOM" id="CLU_063224_1_0_4"/>
<evidence type="ECO:0000256" key="3">
    <source>
        <dbReference type="SAM" id="SignalP"/>
    </source>
</evidence>
<proteinExistence type="predicted"/>
<feature type="domain" description="Photosynthesis system II assembly factor Ycf48/Hcf136-like" evidence="4">
    <location>
        <begin position="76"/>
        <end position="143"/>
    </location>
</feature>
<evidence type="ECO:0000313" key="5">
    <source>
        <dbReference type="EMBL" id="ADG18170.1"/>
    </source>
</evidence>
<evidence type="ECO:0000256" key="2">
    <source>
        <dbReference type="ARBA" id="ARBA00023276"/>
    </source>
</evidence>
<feature type="signal peptide" evidence="3">
    <location>
        <begin position="1"/>
        <end position="25"/>
    </location>
</feature>
<feature type="domain" description="Photosynthesis system II assembly factor Ycf48/Hcf136-like" evidence="4">
    <location>
        <begin position="160"/>
        <end position="306"/>
    </location>
</feature>
<name>D5WI75_PARAM</name>
<dbReference type="STRING" id="640511.BC1002_4175"/>
<dbReference type="EMBL" id="CP002014">
    <property type="protein sequence ID" value="ADG18170.1"/>
    <property type="molecule type" value="Genomic_DNA"/>
</dbReference>
<keyword evidence="2" id="KW-0604">Photosystem II</keyword>
<dbReference type="Pfam" id="PF14870">
    <property type="entry name" value="PSII_BNR"/>
    <property type="match status" value="2"/>
</dbReference>
<dbReference type="PANTHER" id="PTHR47199">
    <property type="entry name" value="PHOTOSYSTEM II STABILITY/ASSEMBLY FACTOR HCF136, CHLOROPLASTIC"/>
    <property type="match status" value="1"/>
</dbReference>
<dbReference type="eggNOG" id="COG4447">
    <property type="taxonomic scope" value="Bacteria"/>
</dbReference>
<keyword evidence="1" id="KW-0602">Photosynthesis</keyword>
<dbReference type="GO" id="GO:0015979">
    <property type="term" value="P:photosynthesis"/>
    <property type="evidence" value="ECO:0007669"/>
    <property type="project" value="UniProtKB-KW"/>
</dbReference>
<dbReference type="GeneID" id="301095440"/>
<dbReference type="AlphaFoldDB" id="D5WI75"/>
<gene>
    <name evidence="5" type="ordered locus">BC1002_4175</name>
</gene>
<evidence type="ECO:0000256" key="1">
    <source>
        <dbReference type="ARBA" id="ARBA00022531"/>
    </source>
</evidence>
<dbReference type="InterPro" id="IPR015943">
    <property type="entry name" value="WD40/YVTN_repeat-like_dom_sf"/>
</dbReference>
<dbReference type="KEGG" id="bge:BC1002_4175"/>